<dbReference type="Proteomes" id="UP000600865">
    <property type="component" value="Unassembled WGS sequence"/>
</dbReference>
<accession>A0A918KEN6</accession>
<reference evidence="1 2" key="1">
    <citation type="journal article" date="2014" name="Int. J. Syst. Evol. Microbiol.">
        <title>Complete genome sequence of Corynebacterium casei LMG S-19264T (=DSM 44701T), isolated from a smear-ripened cheese.</title>
        <authorList>
            <consortium name="US DOE Joint Genome Institute (JGI-PGF)"/>
            <person name="Walter F."/>
            <person name="Albersmeier A."/>
            <person name="Kalinowski J."/>
            <person name="Ruckert C."/>
        </authorList>
    </citation>
    <scope>NUCLEOTIDE SEQUENCE [LARGE SCALE GENOMIC DNA]</scope>
    <source>
        <strain evidence="1 2">KCTC 23968</strain>
    </source>
</reference>
<dbReference type="EMBL" id="BMYV01000001">
    <property type="protein sequence ID" value="GGX60450.1"/>
    <property type="molecule type" value="Genomic_DNA"/>
</dbReference>
<proteinExistence type="predicted"/>
<organism evidence="1 2">
    <name type="scientific">Litorimonas cladophorae</name>
    <dbReference type="NCBI Taxonomy" id="1220491"/>
    <lineage>
        <taxon>Bacteria</taxon>
        <taxon>Pseudomonadati</taxon>
        <taxon>Pseudomonadota</taxon>
        <taxon>Alphaproteobacteria</taxon>
        <taxon>Maricaulales</taxon>
        <taxon>Robiginitomaculaceae</taxon>
    </lineage>
</organism>
<protein>
    <submittedName>
        <fullName evidence="1">Uncharacterized protein</fullName>
    </submittedName>
</protein>
<evidence type="ECO:0000313" key="2">
    <source>
        <dbReference type="Proteomes" id="UP000600865"/>
    </source>
</evidence>
<dbReference type="RefSeq" id="WP_189581548.1">
    <property type="nucleotide sequence ID" value="NZ_BMYV01000001.1"/>
</dbReference>
<sequence>MPRGRLGARPRRTAVSALRFEQMCHDIRATRRAEHARQQDLKLKQQVSGYAELREQTAVLDIQLEMKAMELRLVNADRLMIGLPAIDVLPMDGGIGDTRRPEDDYRNYQ</sequence>
<evidence type="ECO:0000313" key="1">
    <source>
        <dbReference type="EMBL" id="GGX60450.1"/>
    </source>
</evidence>
<name>A0A918KEN6_9PROT</name>
<dbReference type="AlphaFoldDB" id="A0A918KEN6"/>
<gene>
    <name evidence="1" type="ORF">GCM10011309_07860</name>
</gene>
<keyword evidence="2" id="KW-1185">Reference proteome</keyword>
<comment type="caution">
    <text evidence="1">The sequence shown here is derived from an EMBL/GenBank/DDBJ whole genome shotgun (WGS) entry which is preliminary data.</text>
</comment>